<accession>A0ABW2JI83</accession>
<evidence type="ECO:0000313" key="1">
    <source>
        <dbReference type="EMBL" id="MFC7305155.1"/>
    </source>
</evidence>
<protein>
    <submittedName>
        <fullName evidence="1">Uncharacterized protein</fullName>
    </submittedName>
</protein>
<organism evidence="1 2">
    <name type="scientific">Streptomyces monticola</name>
    <dbReference type="NCBI Taxonomy" id="2666263"/>
    <lineage>
        <taxon>Bacteria</taxon>
        <taxon>Bacillati</taxon>
        <taxon>Actinomycetota</taxon>
        <taxon>Actinomycetes</taxon>
        <taxon>Kitasatosporales</taxon>
        <taxon>Streptomycetaceae</taxon>
        <taxon>Streptomyces</taxon>
    </lineage>
</organism>
<dbReference type="EMBL" id="JBHTCF010000004">
    <property type="protein sequence ID" value="MFC7305155.1"/>
    <property type="molecule type" value="Genomic_DNA"/>
</dbReference>
<comment type="caution">
    <text evidence="1">The sequence shown here is derived from an EMBL/GenBank/DDBJ whole genome shotgun (WGS) entry which is preliminary data.</text>
</comment>
<sequence>MTTPAPVPALDVDRDAWRAKLARLHSPDVVHALVVQCALHWLDPAQYAFRNEIDQALMTAQLHRGDTLTVTRVILHNLPAATDTAPRPPHFEAAFDEWHYRLAASAALLFPTDRPAPRIHRLIIRGDQTEPPIPDMVEFLENGHWTDRQRAGLALHIANTTGNTTPLTSYDVDLDGPFGDADPSVHM</sequence>
<gene>
    <name evidence="1" type="ORF">ACFQVC_13100</name>
</gene>
<proteinExistence type="predicted"/>
<evidence type="ECO:0000313" key="2">
    <source>
        <dbReference type="Proteomes" id="UP001596523"/>
    </source>
</evidence>
<keyword evidence="2" id="KW-1185">Reference proteome</keyword>
<dbReference type="RefSeq" id="WP_381830291.1">
    <property type="nucleotide sequence ID" value="NZ_JBHTCF010000004.1"/>
</dbReference>
<name>A0ABW2JI83_9ACTN</name>
<dbReference type="Proteomes" id="UP001596523">
    <property type="component" value="Unassembled WGS sequence"/>
</dbReference>
<reference evidence="2" key="1">
    <citation type="journal article" date="2019" name="Int. J. Syst. Evol. Microbiol.">
        <title>The Global Catalogue of Microorganisms (GCM) 10K type strain sequencing project: providing services to taxonomists for standard genome sequencing and annotation.</title>
        <authorList>
            <consortium name="The Broad Institute Genomics Platform"/>
            <consortium name="The Broad Institute Genome Sequencing Center for Infectious Disease"/>
            <person name="Wu L."/>
            <person name="Ma J."/>
        </authorList>
    </citation>
    <scope>NUCLEOTIDE SEQUENCE [LARGE SCALE GENOMIC DNA]</scope>
    <source>
        <strain evidence="2">SYNS20</strain>
    </source>
</reference>